<dbReference type="EMBL" id="LT629799">
    <property type="protein sequence ID" value="SDU93287.1"/>
    <property type="molecule type" value="Genomic_DNA"/>
</dbReference>
<dbReference type="Gene3D" id="3.30.565.10">
    <property type="entry name" value="Histidine kinase-like ATPase, C-terminal domain"/>
    <property type="match status" value="1"/>
</dbReference>
<evidence type="ECO:0000259" key="12">
    <source>
        <dbReference type="Pfam" id="PF07730"/>
    </source>
</evidence>
<dbReference type="InterPro" id="IPR011712">
    <property type="entry name" value="Sig_transdc_His_kin_sub3_dim/P"/>
</dbReference>
<dbReference type="InterPro" id="IPR050482">
    <property type="entry name" value="Sensor_HK_TwoCompSys"/>
</dbReference>
<keyword evidence="10" id="KW-0812">Transmembrane</keyword>
<feature type="domain" description="Histidine kinase/HSP90-like ATPase" evidence="11">
    <location>
        <begin position="319"/>
        <end position="402"/>
    </location>
</feature>
<keyword evidence="8" id="KW-0902">Two-component regulatory system</keyword>
<evidence type="ECO:0000313" key="13">
    <source>
        <dbReference type="EMBL" id="SDU93287.1"/>
    </source>
</evidence>
<evidence type="ECO:0000256" key="6">
    <source>
        <dbReference type="ARBA" id="ARBA00022777"/>
    </source>
</evidence>
<dbReference type="InterPro" id="IPR003594">
    <property type="entry name" value="HATPase_dom"/>
</dbReference>
<keyword evidence="5" id="KW-0547">Nucleotide-binding</keyword>
<feature type="transmembrane region" description="Helical" evidence="10">
    <location>
        <begin position="90"/>
        <end position="121"/>
    </location>
</feature>
<feature type="compositionally biased region" description="Gly residues" evidence="9">
    <location>
        <begin position="45"/>
        <end position="57"/>
    </location>
</feature>
<evidence type="ECO:0000256" key="2">
    <source>
        <dbReference type="ARBA" id="ARBA00012438"/>
    </source>
</evidence>
<sequence length="409" mass="43251">MSHARRVLLLNAALGLGIAWFCWAAAHVPWQDPDGQAGDRDGRGPRFGGPAGGGRGPDGPWTTTSVPWTAAPFLLLLALGVALRRARPRTAFVASVVGVGGFFATTSFFAPALLALALTVYPMAVALPVRRWAWLLALLVPAVLAAHHDEAYLGVLEPVVYAELVMALALAVAPVLLVLLRRSRREVERRERAEEVRRSAYEERLRVAREVHDVVGHSLSVVTMQAGVALHVLDKQDGAGVPAEVTAALEAIRRSSRDALAELRTTLGMFREAEPRSPVAGLARLDDLVAALGTAGRPVSVVRDDHGDGTPLPAAVDQAAFRIVQEALTNVVRHADGAGASVRVERRPDALVVEVADEGPGAVVAEGNGIRGMRERAAALGGEVEVVPGPRRGLVVRARLPLVGAEVTS</sequence>
<dbReference type="STRING" id="546874.SAMN04488544_2182"/>
<keyword evidence="10" id="KW-0472">Membrane</keyword>
<dbReference type="InterPro" id="IPR036890">
    <property type="entry name" value="HATPase_C_sf"/>
</dbReference>
<feature type="domain" description="Signal transduction histidine kinase subgroup 3 dimerisation and phosphoacceptor" evidence="12">
    <location>
        <begin position="203"/>
        <end position="273"/>
    </location>
</feature>
<evidence type="ECO:0000256" key="9">
    <source>
        <dbReference type="SAM" id="MobiDB-lite"/>
    </source>
</evidence>
<name>A0A1H2MJ65_9ACTN</name>
<feature type="region of interest" description="Disordered" evidence="9">
    <location>
        <begin position="33"/>
        <end position="61"/>
    </location>
</feature>
<dbReference type="GO" id="GO:0000155">
    <property type="term" value="F:phosphorelay sensor kinase activity"/>
    <property type="evidence" value="ECO:0007669"/>
    <property type="project" value="InterPro"/>
</dbReference>
<evidence type="ECO:0000256" key="8">
    <source>
        <dbReference type="ARBA" id="ARBA00023012"/>
    </source>
</evidence>
<evidence type="ECO:0000259" key="11">
    <source>
        <dbReference type="Pfam" id="PF02518"/>
    </source>
</evidence>
<evidence type="ECO:0000256" key="5">
    <source>
        <dbReference type="ARBA" id="ARBA00022741"/>
    </source>
</evidence>
<feature type="transmembrane region" description="Helical" evidence="10">
    <location>
        <begin position="65"/>
        <end position="83"/>
    </location>
</feature>
<protein>
    <recommendedName>
        <fullName evidence="2">histidine kinase</fullName>
        <ecNumber evidence="2">2.7.13.3</ecNumber>
    </recommendedName>
</protein>
<keyword evidence="10" id="KW-1133">Transmembrane helix</keyword>
<evidence type="ECO:0000256" key="4">
    <source>
        <dbReference type="ARBA" id="ARBA00022679"/>
    </source>
</evidence>
<keyword evidence="4" id="KW-0808">Transferase</keyword>
<dbReference type="RefSeq" id="WP_091074429.1">
    <property type="nucleotide sequence ID" value="NZ_LT629799.1"/>
</dbReference>
<reference evidence="14" key="1">
    <citation type="submission" date="2016-10" db="EMBL/GenBank/DDBJ databases">
        <authorList>
            <person name="Varghese N."/>
            <person name="Submissions S."/>
        </authorList>
    </citation>
    <scope>NUCLEOTIDE SEQUENCE [LARGE SCALE GENOMIC DNA]</scope>
    <source>
        <strain evidence="14">DSM 21743</strain>
    </source>
</reference>
<accession>A0A1H2MJ65</accession>
<feature type="transmembrane region" description="Helical" evidence="10">
    <location>
        <begin position="159"/>
        <end position="180"/>
    </location>
</feature>
<feature type="transmembrane region" description="Helical" evidence="10">
    <location>
        <begin position="7"/>
        <end position="26"/>
    </location>
</feature>
<dbReference type="OrthoDB" id="227596at2"/>
<dbReference type="GO" id="GO:0046983">
    <property type="term" value="F:protein dimerization activity"/>
    <property type="evidence" value="ECO:0007669"/>
    <property type="project" value="InterPro"/>
</dbReference>
<evidence type="ECO:0000313" key="14">
    <source>
        <dbReference type="Proteomes" id="UP000198825"/>
    </source>
</evidence>
<dbReference type="EC" id="2.7.13.3" evidence="2"/>
<dbReference type="Pfam" id="PF02518">
    <property type="entry name" value="HATPase_c"/>
    <property type="match status" value="1"/>
</dbReference>
<dbReference type="Gene3D" id="1.20.5.1930">
    <property type="match status" value="1"/>
</dbReference>
<dbReference type="PANTHER" id="PTHR24421:SF10">
    <property type="entry name" value="NITRATE_NITRITE SENSOR PROTEIN NARQ"/>
    <property type="match status" value="1"/>
</dbReference>
<evidence type="ECO:0000256" key="10">
    <source>
        <dbReference type="SAM" id="Phobius"/>
    </source>
</evidence>
<comment type="catalytic activity">
    <reaction evidence="1">
        <text>ATP + protein L-histidine = ADP + protein N-phospho-L-histidine.</text>
        <dbReference type="EC" id="2.7.13.3"/>
    </reaction>
</comment>
<dbReference type="PANTHER" id="PTHR24421">
    <property type="entry name" value="NITRATE/NITRITE SENSOR PROTEIN NARX-RELATED"/>
    <property type="match status" value="1"/>
</dbReference>
<keyword evidence="6 13" id="KW-0418">Kinase</keyword>
<keyword evidence="14" id="KW-1185">Reference proteome</keyword>
<proteinExistence type="predicted"/>
<dbReference type="AlphaFoldDB" id="A0A1H2MJ65"/>
<evidence type="ECO:0000256" key="3">
    <source>
        <dbReference type="ARBA" id="ARBA00022553"/>
    </source>
</evidence>
<organism evidence="13 14">
    <name type="scientific">Microlunatus sagamiharensis</name>
    <dbReference type="NCBI Taxonomy" id="546874"/>
    <lineage>
        <taxon>Bacteria</taxon>
        <taxon>Bacillati</taxon>
        <taxon>Actinomycetota</taxon>
        <taxon>Actinomycetes</taxon>
        <taxon>Propionibacteriales</taxon>
        <taxon>Propionibacteriaceae</taxon>
        <taxon>Microlunatus</taxon>
    </lineage>
</organism>
<keyword evidence="3" id="KW-0597">Phosphoprotein</keyword>
<dbReference type="GO" id="GO:0016020">
    <property type="term" value="C:membrane"/>
    <property type="evidence" value="ECO:0007669"/>
    <property type="project" value="InterPro"/>
</dbReference>
<dbReference type="GO" id="GO:0005524">
    <property type="term" value="F:ATP binding"/>
    <property type="evidence" value="ECO:0007669"/>
    <property type="project" value="UniProtKB-KW"/>
</dbReference>
<evidence type="ECO:0000256" key="1">
    <source>
        <dbReference type="ARBA" id="ARBA00000085"/>
    </source>
</evidence>
<dbReference type="Proteomes" id="UP000198825">
    <property type="component" value="Chromosome I"/>
</dbReference>
<keyword evidence="7" id="KW-0067">ATP-binding</keyword>
<evidence type="ECO:0000256" key="7">
    <source>
        <dbReference type="ARBA" id="ARBA00022840"/>
    </source>
</evidence>
<dbReference type="CDD" id="cd16917">
    <property type="entry name" value="HATPase_UhpB-NarQ-NarX-like"/>
    <property type="match status" value="1"/>
</dbReference>
<dbReference type="SUPFAM" id="SSF55874">
    <property type="entry name" value="ATPase domain of HSP90 chaperone/DNA topoisomerase II/histidine kinase"/>
    <property type="match status" value="1"/>
</dbReference>
<gene>
    <name evidence="13" type="ORF">SAMN04488544_2182</name>
</gene>
<dbReference type="Pfam" id="PF07730">
    <property type="entry name" value="HisKA_3"/>
    <property type="match status" value="1"/>
</dbReference>